<proteinExistence type="predicted"/>
<comment type="caution">
    <text evidence="1">The sequence shown here is derived from an EMBL/GenBank/DDBJ whole genome shotgun (WGS) entry which is preliminary data.</text>
</comment>
<reference evidence="1 2" key="1">
    <citation type="submission" date="2020-08" db="EMBL/GenBank/DDBJ databases">
        <title>Genomic Encyclopedia of Type Strains, Phase IV (KMG-IV): sequencing the most valuable type-strain genomes for metagenomic binning, comparative biology and taxonomic classification.</title>
        <authorList>
            <person name="Goeker M."/>
        </authorList>
    </citation>
    <scope>NUCLEOTIDE SEQUENCE [LARGE SCALE GENOMIC DNA]</scope>
    <source>
        <strain evidence="1 2">DSM 26385</strain>
    </source>
</reference>
<protein>
    <submittedName>
        <fullName evidence="1">Uncharacterized protein</fullName>
    </submittedName>
</protein>
<sequence length="90" mass="9368">MSHASYKTGALNLALLFGTAAVALTLILTPILASKQDSRSLALIADDFDTITTGSVPPKEHGKSYSIRRSVLQETPGSVCIVEGYGNGGC</sequence>
<accession>A0A7W6K5P2</accession>
<organism evidence="1 2">
    <name type="scientific">Allorhizobium borbori</name>
    <dbReference type="NCBI Taxonomy" id="485907"/>
    <lineage>
        <taxon>Bacteria</taxon>
        <taxon>Pseudomonadati</taxon>
        <taxon>Pseudomonadota</taxon>
        <taxon>Alphaproteobacteria</taxon>
        <taxon>Hyphomicrobiales</taxon>
        <taxon>Rhizobiaceae</taxon>
        <taxon>Rhizobium/Agrobacterium group</taxon>
        <taxon>Allorhizobium</taxon>
    </lineage>
</organism>
<dbReference type="EMBL" id="JACIDU010000026">
    <property type="protein sequence ID" value="MBB4105660.1"/>
    <property type="molecule type" value="Genomic_DNA"/>
</dbReference>
<evidence type="ECO:0000313" key="2">
    <source>
        <dbReference type="Proteomes" id="UP000584824"/>
    </source>
</evidence>
<gene>
    <name evidence="1" type="ORF">GGQ66_004247</name>
</gene>
<evidence type="ECO:0000313" key="1">
    <source>
        <dbReference type="EMBL" id="MBB4105660.1"/>
    </source>
</evidence>
<name>A0A7W6K5P2_9HYPH</name>
<dbReference type="AlphaFoldDB" id="A0A7W6K5P2"/>
<dbReference type="Proteomes" id="UP000584824">
    <property type="component" value="Unassembled WGS sequence"/>
</dbReference>
<keyword evidence="2" id="KW-1185">Reference proteome</keyword>